<dbReference type="SUPFAM" id="SSF160481">
    <property type="entry name" value="BRK domain-like"/>
    <property type="match status" value="2"/>
</dbReference>
<keyword evidence="3" id="KW-0804">Transcription</keyword>
<name>A0AAV9J215_CYACA</name>
<evidence type="ECO:0000256" key="1">
    <source>
        <dbReference type="ARBA" id="ARBA00004123"/>
    </source>
</evidence>
<keyword evidence="8" id="KW-1185">Reference proteome</keyword>
<keyword evidence="4" id="KW-0539">Nucleus</keyword>
<evidence type="ECO:0000256" key="4">
    <source>
        <dbReference type="ARBA" id="ARBA00023242"/>
    </source>
</evidence>
<organism evidence="7 8">
    <name type="scientific">Cyanidium caldarium</name>
    <name type="common">Red alga</name>
    <dbReference type="NCBI Taxonomy" id="2771"/>
    <lineage>
        <taxon>Eukaryota</taxon>
        <taxon>Rhodophyta</taxon>
        <taxon>Bangiophyceae</taxon>
        <taxon>Cyanidiales</taxon>
        <taxon>Cyanidiaceae</taxon>
        <taxon>Cyanidium</taxon>
    </lineage>
</organism>
<feature type="domain" description="BRK" evidence="6">
    <location>
        <begin position="84"/>
        <end position="121"/>
    </location>
</feature>
<feature type="compositionally biased region" description="Basic and acidic residues" evidence="5">
    <location>
        <begin position="476"/>
        <end position="494"/>
    </location>
</feature>
<feature type="compositionally biased region" description="Low complexity" evidence="5">
    <location>
        <begin position="583"/>
        <end position="593"/>
    </location>
</feature>
<evidence type="ECO:0000256" key="3">
    <source>
        <dbReference type="ARBA" id="ARBA00023163"/>
    </source>
</evidence>
<feature type="compositionally biased region" description="Basic and acidic residues" evidence="5">
    <location>
        <begin position="646"/>
        <end position="656"/>
    </location>
</feature>
<dbReference type="Gene3D" id="3.40.5.120">
    <property type="match status" value="2"/>
</dbReference>
<dbReference type="InterPro" id="IPR006576">
    <property type="entry name" value="BRK_domain"/>
</dbReference>
<dbReference type="AlphaFoldDB" id="A0AAV9J215"/>
<evidence type="ECO:0000313" key="8">
    <source>
        <dbReference type="Proteomes" id="UP001301350"/>
    </source>
</evidence>
<evidence type="ECO:0000313" key="7">
    <source>
        <dbReference type="EMBL" id="KAK4538416.1"/>
    </source>
</evidence>
<feature type="region of interest" description="Disordered" evidence="5">
    <location>
        <begin position="423"/>
        <end position="444"/>
    </location>
</feature>
<feature type="compositionally biased region" description="Low complexity" evidence="5">
    <location>
        <begin position="1"/>
        <end position="27"/>
    </location>
</feature>
<protein>
    <recommendedName>
        <fullName evidence="6">BRK domain-containing protein</fullName>
    </recommendedName>
</protein>
<dbReference type="EMBL" id="JANCYW010000017">
    <property type="protein sequence ID" value="KAK4538416.1"/>
    <property type="molecule type" value="Genomic_DNA"/>
</dbReference>
<dbReference type="GO" id="GO:0005634">
    <property type="term" value="C:nucleus"/>
    <property type="evidence" value="ECO:0007669"/>
    <property type="project" value="UniProtKB-SubCell"/>
</dbReference>
<evidence type="ECO:0000256" key="2">
    <source>
        <dbReference type="ARBA" id="ARBA00023015"/>
    </source>
</evidence>
<feature type="region of interest" description="Disordered" evidence="5">
    <location>
        <begin position="635"/>
        <end position="689"/>
    </location>
</feature>
<comment type="caution">
    <text evidence="7">The sequence shown here is derived from an EMBL/GenBank/DDBJ whole genome shotgun (WGS) entry which is preliminary data.</text>
</comment>
<proteinExistence type="predicted"/>
<dbReference type="Pfam" id="PF07533">
    <property type="entry name" value="BRK"/>
    <property type="match status" value="1"/>
</dbReference>
<keyword evidence="2" id="KW-0805">Transcription regulation</keyword>
<evidence type="ECO:0000256" key="5">
    <source>
        <dbReference type="SAM" id="MobiDB-lite"/>
    </source>
</evidence>
<reference evidence="7 8" key="1">
    <citation type="submission" date="2022-07" db="EMBL/GenBank/DDBJ databases">
        <title>Genome-wide signatures of adaptation to extreme environments.</title>
        <authorList>
            <person name="Cho C.H."/>
            <person name="Yoon H.S."/>
        </authorList>
    </citation>
    <scope>NUCLEOTIDE SEQUENCE [LARGE SCALE GENOMIC DNA]</scope>
    <source>
        <strain evidence="7 8">DBV 063 E5</strain>
    </source>
</reference>
<feature type="compositionally biased region" description="Basic and acidic residues" evidence="5">
    <location>
        <begin position="668"/>
        <end position="679"/>
    </location>
</feature>
<comment type="subcellular location">
    <subcellularLocation>
        <location evidence="1">Nucleus</location>
    </subcellularLocation>
</comment>
<gene>
    <name evidence="7" type="ORF">CDCA_CDCA17G4441</name>
</gene>
<feature type="region of interest" description="Disordered" evidence="5">
    <location>
        <begin position="546"/>
        <end position="594"/>
    </location>
</feature>
<feature type="compositionally biased region" description="Low complexity" evidence="5">
    <location>
        <begin position="680"/>
        <end position="689"/>
    </location>
</feature>
<accession>A0AAV9J215</accession>
<evidence type="ECO:0000259" key="6">
    <source>
        <dbReference type="Pfam" id="PF07533"/>
    </source>
</evidence>
<dbReference type="InterPro" id="IPR037259">
    <property type="entry name" value="BRK_sf"/>
</dbReference>
<feature type="region of interest" description="Disordered" evidence="5">
    <location>
        <begin position="1"/>
        <end position="28"/>
    </location>
</feature>
<feature type="region of interest" description="Disordered" evidence="5">
    <location>
        <begin position="466"/>
        <end position="532"/>
    </location>
</feature>
<sequence>MEADNTVTTEAPEAVATPPATTPGTEVSEGASSELADTFATSATLDTATSGLEAEPVCSVTVPGLTAEQLLQEDVSLLTPAEANTHITVWNTAELRKIAGNAAPLRRNLKRYLTRHPECEVFDGQDERLDPEQRLAATDNEHVPIWHRGEQRKVTGNAAPLRKNLDKYLARHSDCEVYCGQDRLEPVNGSARAAASHAAPDVPHGLSIAAAEARRGRRGAAVREAYRAAAPVGGASSHRLAASRPMPVMPSETGTFGAGVYASARPHVFNAAAAGAAFQNGNRQISLYYSGAPPEGASGNLEGAAASGPTTVGANGTNAGSSAADLHPLSPATAHLYFNPYGSPPTDGSHVGSLGHYHYAMALAGTSAGQTSAHIRGIMSMHPTEASPHGGMSCDQTMAWTGDGGHSTGVPPGWLHPLSTVHGGSGAHTGRLSSSPREVAMMTGRTPDEWRGLSLSMSGTGAYFIGSTGAAQPAREPAREPAQRDEVMGSRGADDGALLPPPPPPPSVLSRHMRAPAGESQAMSSSSAADEVEAGALGEATAAAAAVSAKLPPLRWPTPSPTSLSRTARRHPASGSLPPPGPSASGHAVGAGPTTVVEPAGGVFDPAWNMDFSPSEFLMLGMSPPANSRYGMLAQSAADSATPENSTRESTPHDAMPRPPRNSTPVNIDHHPASRRADARNASAALHPS</sequence>
<dbReference type="Proteomes" id="UP001301350">
    <property type="component" value="Unassembled WGS sequence"/>
</dbReference>